<protein>
    <submittedName>
        <fullName evidence="2">Unannotated protein</fullName>
    </submittedName>
</protein>
<sequence length="255" mass="29087">MDRGHLQRLGLGERRENPRKTLREHCFPDSRWTGQHDVMRTGRSDLQRPSGICLTGNVTEIRIALLMPVGGGGRFQRLLTTKPRNDICQAIGTQHLDTVHQTRFGQTPTRHHHPLPPRRLHREHSGQYPADRTQPAVQSQLTQKHCLRQASPRNGLGGVEDRQCQREVVHRATLGQRRRRQRENHSTVRPGTTRILHRGLDPITRFVQRGIGQSHQMGPRKTLTDIGFDLHQHSVDAVDRHRMGSPQGHQNAALT</sequence>
<accession>A0A6J7FCF6</accession>
<evidence type="ECO:0000313" key="2">
    <source>
        <dbReference type="EMBL" id="CAB4892751.1"/>
    </source>
</evidence>
<feature type="region of interest" description="Disordered" evidence="1">
    <location>
        <begin position="105"/>
        <end position="130"/>
    </location>
</feature>
<proteinExistence type="predicted"/>
<evidence type="ECO:0000256" key="1">
    <source>
        <dbReference type="SAM" id="MobiDB-lite"/>
    </source>
</evidence>
<feature type="compositionally biased region" description="Basic residues" evidence="1">
    <location>
        <begin position="109"/>
        <end position="122"/>
    </location>
</feature>
<gene>
    <name evidence="2" type="ORF">UFOPK3472_02009</name>
</gene>
<name>A0A6J7FCF6_9ZZZZ</name>
<reference evidence="2" key="1">
    <citation type="submission" date="2020-05" db="EMBL/GenBank/DDBJ databases">
        <authorList>
            <person name="Chiriac C."/>
            <person name="Salcher M."/>
            <person name="Ghai R."/>
            <person name="Kavagutti S V."/>
        </authorList>
    </citation>
    <scope>NUCLEOTIDE SEQUENCE</scope>
</reference>
<dbReference type="EMBL" id="CAFBLX010000133">
    <property type="protein sequence ID" value="CAB4892751.1"/>
    <property type="molecule type" value="Genomic_DNA"/>
</dbReference>
<organism evidence="2">
    <name type="scientific">freshwater metagenome</name>
    <dbReference type="NCBI Taxonomy" id="449393"/>
    <lineage>
        <taxon>unclassified sequences</taxon>
        <taxon>metagenomes</taxon>
        <taxon>ecological metagenomes</taxon>
    </lineage>
</organism>
<dbReference type="AlphaFoldDB" id="A0A6J7FCF6"/>